<feature type="region of interest" description="Disordered" evidence="1">
    <location>
        <begin position="59"/>
        <end position="89"/>
    </location>
</feature>
<comment type="caution">
    <text evidence="2">The sequence shown here is derived from an EMBL/GenBank/DDBJ whole genome shotgun (WGS) entry which is preliminary data.</text>
</comment>
<gene>
    <name evidence="2" type="ORF">Pfra01_000488900</name>
</gene>
<feature type="compositionally biased region" description="Low complexity" evidence="1">
    <location>
        <begin position="59"/>
        <end position="76"/>
    </location>
</feature>
<dbReference type="AlphaFoldDB" id="A0A9W6U599"/>
<dbReference type="Proteomes" id="UP001165121">
    <property type="component" value="Unassembled WGS sequence"/>
</dbReference>
<evidence type="ECO:0000313" key="3">
    <source>
        <dbReference type="Proteomes" id="UP001165121"/>
    </source>
</evidence>
<proteinExistence type="predicted"/>
<feature type="region of interest" description="Disordered" evidence="1">
    <location>
        <begin position="1"/>
        <end position="23"/>
    </location>
</feature>
<protein>
    <submittedName>
        <fullName evidence="2">Unnamed protein product</fullName>
    </submittedName>
</protein>
<name>A0A9W6U599_9STRA</name>
<accession>A0A9W6U599</accession>
<evidence type="ECO:0000313" key="2">
    <source>
        <dbReference type="EMBL" id="GMF26237.1"/>
    </source>
</evidence>
<reference evidence="2" key="1">
    <citation type="submission" date="2023-04" db="EMBL/GenBank/DDBJ databases">
        <title>Phytophthora fragariaefolia NBRC 109709.</title>
        <authorList>
            <person name="Ichikawa N."/>
            <person name="Sato H."/>
            <person name="Tonouchi N."/>
        </authorList>
    </citation>
    <scope>NUCLEOTIDE SEQUENCE</scope>
    <source>
        <strain evidence="2">NBRC 109709</strain>
    </source>
</reference>
<organism evidence="2 3">
    <name type="scientific">Phytophthora fragariaefolia</name>
    <dbReference type="NCBI Taxonomy" id="1490495"/>
    <lineage>
        <taxon>Eukaryota</taxon>
        <taxon>Sar</taxon>
        <taxon>Stramenopiles</taxon>
        <taxon>Oomycota</taxon>
        <taxon>Peronosporomycetes</taxon>
        <taxon>Peronosporales</taxon>
        <taxon>Peronosporaceae</taxon>
        <taxon>Phytophthora</taxon>
    </lineage>
</organism>
<sequence length="448" mass="49027">MSSKLDSMSAGMPTWRMERKKTREPRLQHVRIRVWDPVVLVGTTRTLQAQSARAAAAIADAGPLSSPRSRGDSTSSNTAVSRTGPVCDPWMPAPSEIQSRFGSTAPPSQYALYSCSGINDDDATNELDFDPATDQRRDYYIERFHELRWYGNKKTSRTSRVPEWQARCQSWGDFVDNFNKDPAGYHERVCLARERYERFSKRPKIDRMHWGAVEAGIPRAVPMGIACEHWHVGVVRVSERDINGYTGVRGPEEPKTLRANLIAQMSWSAAGEHSSLPRAVSDYSSRSSFTPFGGFGGGGLRTPSPFPERPASGRPAVPTYRGSEEILSNKYENDPDLGFGPDDQQFAGRSSEFPPVCLAVGAAAGRRRGSGPPDPVDRLKAVAPPDGRVCCVEAGAGLVESPARAGRADRFERAGRPWVEAGCLTNARWRARAGVGAKSPRLGDSCCA</sequence>
<dbReference type="EMBL" id="BSXT01000391">
    <property type="protein sequence ID" value="GMF26237.1"/>
    <property type="molecule type" value="Genomic_DNA"/>
</dbReference>
<evidence type="ECO:0000256" key="1">
    <source>
        <dbReference type="SAM" id="MobiDB-lite"/>
    </source>
</evidence>
<keyword evidence="3" id="KW-1185">Reference proteome</keyword>